<protein>
    <recommendedName>
        <fullName evidence="6">WD40 repeat-like protein</fullName>
    </recommendedName>
</protein>
<evidence type="ECO:0000313" key="4">
    <source>
        <dbReference type="EMBL" id="KAJ7729110.1"/>
    </source>
</evidence>
<keyword evidence="2" id="KW-0677">Repeat</keyword>
<keyword evidence="5" id="KW-1185">Reference proteome</keyword>
<feature type="non-terminal residue" evidence="4">
    <location>
        <position position="1"/>
    </location>
</feature>
<feature type="non-terminal residue" evidence="4">
    <location>
        <position position="102"/>
    </location>
</feature>
<dbReference type="PROSITE" id="PS50082">
    <property type="entry name" value="WD_REPEATS_2"/>
    <property type="match status" value="1"/>
</dbReference>
<dbReference type="EMBL" id="JARJLG010000200">
    <property type="protein sequence ID" value="KAJ7729110.1"/>
    <property type="molecule type" value="Genomic_DNA"/>
</dbReference>
<accession>A0AAD7HV96</accession>
<dbReference type="InterPro" id="IPR001680">
    <property type="entry name" value="WD40_rpt"/>
</dbReference>
<dbReference type="AlphaFoldDB" id="A0AAD7HV96"/>
<comment type="caution">
    <text evidence="4">The sequence shown here is derived from an EMBL/GenBank/DDBJ whole genome shotgun (WGS) entry which is preliminary data.</text>
</comment>
<dbReference type="InterPro" id="IPR015943">
    <property type="entry name" value="WD40/YVTN_repeat-like_dom_sf"/>
</dbReference>
<dbReference type="Pfam" id="PF00400">
    <property type="entry name" value="WD40"/>
    <property type="match status" value="1"/>
</dbReference>
<gene>
    <name evidence="4" type="ORF">DFH07DRAFT_706127</name>
</gene>
<feature type="repeat" description="WD" evidence="3">
    <location>
        <begin position="64"/>
        <end position="102"/>
    </location>
</feature>
<keyword evidence="1 3" id="KW-0853">WD repeat</keyword>
<dbReference type="PROSITE" id="PS50294">
    <property type="entry name" value="WD_REPEATS_REGION"/>
    <property type="match status" value="1"/>
</dbReference>
<reference evidence="4" key="1">
    <citation type="submission" date="2023-03" db="EMBL/GenBank/DDBJ databases">
        <title>Massive genome expansion in bonnet fungi (Mycena s.s.) driven by repeated elements and novel gene families across ecological guilds.</title>
        <authorList>
            <consortium name="Lawrence Berkeley National Laboratory"/>
            <person name="Harder C.B."/>
            <person name="Miyauchi S."/>
            <person name="Viragh M."/>
            <person name="Kuo A."/>
            <person name="Thoen E."/>
            <person name="Andreopoulos B."/>
            <person name="Lu D."/>
            <person name="Skrede I."/>
            <person name="Drula E."/>
            <person name="Henrissat B."/>
            <person name="Morin E."/>
            <person name="Kohler A."/>
            <person name="Barry K."/>
            <person name="LaButti K."/>
            <person name="Morin E."/>
            <person name="Salamov A."/>
            <person name="Lipzen A."/>
            <person name="Mereny Z."/>
            <person name="Hegedus B."/>
            <person name="Baldrian P."/>
            <person name="Stursova M."/>
            <person name="Weitz H."/>
            <person name="Taylor A."/>
            <person name="Grigoriev I.V."/>
            <person name="Nagy L.G."/>
            <person name="Martin F."/>
            <person name="Kauserud H."/>
        </authorList>
    </citation>
    <scope>NUCLEOTIDE SEQUENCE</scope>
    <source>
        <strain evidence="4">CBHHK188m</strain>
    </source>
</reference>
<dbReference type="InterPro" id="IPR036322">
    <property type="entry name" value="WD40_repeat_dom_sf"/>
</dbReference>
<dbReference type="PANTHER" id="PTHR19848">
    <property type="entry name" value="WD40 REPEAT PROTEIN"/>
    <property type="match status" value="1"/>
</dbReference>
<proteinExistence type="predicted"/>
<evidence type="ECO:0000256" key="2">
    <source>
        <dbReference type="ARBA" id="ARBA00022737"/>
    </source>
</evidence>
<dbReference type="SUPFAM" id="SSF50978">
    <property type="entry name" value="WD40 repeat-like"/>
    <property type="match status" value="1"/>
</dbReference>
<evidence type="ECO:0008006" key="6">
    <source>
        <dbReference type="Google" id="ProtNLM"/>
    </source>
</evidence>
<evidence type="ECO:0000256" key="1">
    <source>
        <dbReference type="ARBA" id="ARBA00022574"/>
    </source>
</evidence>
<evidence type="ECO:0000256" key="3">
    <source>
        <dbReference type="PROSITE-ProRule" id="PRU00221"/>
    </source>
</evidence>
<dbReference type="Proteomes" id="UP001215280">
    <property type="component" value="Unassembled WGS sequence"/>
</dbReference>
<dbReference type="SMART" id="SM00320">
    <property type="entry name" value="WD40"/>
    <property type="match status" value="1"/>
</dbReference>
<dbReference type="Gene3D" id="2.130.10.10">
    <property type="entry name" value="YVTN repeat-like/Quinoprotein amine dehydrogenase"/>
    <property type="match status" value="1"/>
</dbReference>
<organism evidence="4 5">
    <name type="scientific">Mycena maculata</name>
    <dbReference type="NCBI Taxonomy" id="230809"/>
    <lineage>
        <taxon>Eukaryota</taxon>
        <taxon>Fungi</taxon>
        <taxon>Dikarya</taxon>
        <taxon>Basidiomycota</taxon>
        <taxon>Agaricomycotina</taxon>
        <taxon>Agaricomycetes</taxon>
        <taxon>Agaricomycetidae</taxon>
        <taxon>Agaricales</taxon>
        <taxon>Marasmiineae</taxon>
        <taxon>Mycenaceae</taxon>
        <taxon>Mycena</taxon>
    </lineage>
</organism>
<dbReference type="PANTHER" id="PTHR19848:SF8">
    <property type="entry name" value="F-BOX AND WD REPEAT DOMAIN CONTAINING 7"/>
    <property type="match status" value="1"/>
</dbReference>
<name>A0AAD7HV96_9AGAR</name>
<evidence type="ECO:0000313" key="5">
    <source>
        <dbReference type="Proteomes" id="UP001215280"/>
    </source>
</evidence>
<sequence length="102" mass="10867">IASRSDEETARLSNIATDEEQSTLGYSLNLEHCDRGGSAQVPGALGMGDLCHLQQISRKEQHTFNGHSDYVASIAFSPDGPHIVSGCVEKAIRIWGVATGKA</sequence>